<evidence type="ECO:0000313" key="10">
    <source>
        <dbReference type="EMBL" id="CAH3146851.1"/>
    </source>
</evidence>
<name>A0ABN8PMD8_9CNID</name>
<dbReference type="Proteomes" id="UP001159427">
    <property type="component" value="Unassembled WGS sequence"/>
</dbReference>
<proteinExistence type="predicted"/>
<feature type="non-terminal residue" evidence="10">
    <location>
        <position position="1"/>
    </location>
</feature>
<evidence type="ECO:0000256" key="5">
    <source>
        <dbReference type="ARBA" id="ARBA00023065"/>
    </source>
</evidence>
<keyword evidence="6 8" id="KW-0472">Membrane</keyword>
<evidence type="ECO:0000256" key="8">
    <source>
        <dbReference type="SAM" id="Phobius"/>
    </source>
</evidence>
<dbReference type="PANTHER" id="PTHR10117">
    <property type="entry name" value="TRANSIENT RECEPTOR POTENTIAL CHANNEL"/>
    <property type="match status" value="1"/>
</dbReference>
<evidence type="ECO:0000256" key="4">
    <source>
        <dbReference type="ARBA" id="ARBA00022989"/>
    </source>
</evidence>
<evidence type="ECO:0000256" key="3">
    <source>
        <dbReference type="ARBA" id="ARBA00022692"/>
    </source>
</evidence>
<feature type="transmembrane region" description="Helical" evidence="8">
    <location>
        <begin position="418"/>
        <end position="442"/>
    </location>
</feature>
<organism evidence="10 11">
    <name type="scientific">Porites evermanni</name>
    <dbReference type="NCBI Taxonomy" id="104178"/>
    <lineage>
        <taxon>Eukaryota</taxon>
        <taxon>Metazoa</taxon>
        <taxon>Cnidaria</taxon>
        <taxon>Anthozoa</taxon>
        <taxon>Hexacorallia</taxon>
        <taxon>Scleractinia</taxon>
        <taxon>Fungiina</taxon>
        <taxon>Poritidae</taxon>
        <taxon>Porites</taxon>
    </lineage>
</organism>
<dbReference type="PANTHER" id="PTHR10117:SF54">
    <property type="entry name" value="TRANSIENT RECEPTOR POTENTIAL-GAMMA PROTEIN"/>
    <property type="match status" value="1"/>
</dbReference>
<feature type="domain" description="Ion transport" evidence="9">
    <location>
        <begin position="262"/>
        <end position="453"/>
    </location>
</feature>
<feature type="transmembrane region" description="Helical" evidence="8">
    <location>
        <begin position="304"/>
        <end position="324"/>
    </location>
</feature>
<keyword evidence="3 8" id="KW-0812">Transmembrane</keyword>
<evidence type="ECO:0000256" key="6">
    <source>
        <dbReference type="ARBA" id="ARBA00023136"/>
    </source>
</evidence>
<evidence type="ECO:0000259" key="9">
    <source>
        <dbReference type="Pfam" id="PF00520"/>
    </source>
</evidence>
<feature type="transmembrane region" description="Helical" evidence="8">
    <location>
        <begin position="344"/>
        <end position="366"/>
    </location>
</feature>
<dbReference type="InterPro" id="IPR005821">
    <property type="entry name" value="Ion_trans_dom"/>
</dbReference>
<feature type="transmembrane region" description="Helical" evidence="8">
    <location>
        <begin position="179"/>
        <end position="199"/>
    </location>
</feature>
<keyword evidence="4 8" id="KW-1133">Transmembrane helix</keyword>
<keyword evidence="5" id="KW-0406">Ion transport</keyword>
<gene>
    <name evidence="10" type="ORF">PEVE_00044071</name>
</gene>
<dbReference type="InterPro" id="IPR043136">
    <property type="entry name" value="B30.2/SPRY_sf"/>
</dbReference>
<reference evidence="10 11" key="1">
    <citation type="submission" date="2022-05" db="EMBL/GenBank/DDBJ databases">
        <authorList>
            <consortium name="Genoscope - CEA"/>
            <person name="William W."/>
        </authorList>
    </citation>
    <scope>NUCLEOTIDE SEQUENCE [LARGE SCALE GENOMIC DNA]</scope>
</reference>
<protein>
    <recommendedName>
        <fullName evidence="9">Ion transport domain-containing protein</fullName>
    </recommendedName>
</protein>
<evidence type="ECO:0000313" key="11">
    <source>
        <dbReference type="Proteomes" id="UP001159427"/>
    </source>
</evidence>
<feature type="non-terminal residue" evidence="10">
    <location>
        <position position="685"/>
    </location>
</feature>
<keyword evidence="11" id="KW-1185">Reference proteome</keyword>
<accession>A0ABN8PMD8</accession>
<dbReference type="InterPro" id="IPR002153">
    <property type="entry name" value="TRPC_channel"/>
</dbReference>
<keyword evidence="2" id="KW-0813">Transport</keyword>
<dbReference type="Pfam" id="PF00520">
    <property type="entry name" value="Ion_trans"/>
    <property type="match status" value="1"/>
</dbReference>
<dbReference type="Gene3D" id="2.60.120.920">
    <property type="match status" value="1"/>
</dbReference>
<feature type="transmembrane region" description="Helical" evidence="8">
    <location>
        <begin position="132"/>
        <end position="158"/>
    </location>
</feature>
<evidence type="ECO:0000256" key="1">
    <source>
        <dbReference type="ARBA" id="ARBA00004141"/>
    </source>
</evidence>
<dbReference type="PRINTS" id="PR01097">
    <property type="entry name" value="TRNSRECEPTRP"/>
</dbReference>
<sequence length="685" mass="79381">EELLLRTVQEESYHKVHGKVTAKALMNYGDNPLLLAIRVAEELHRADKNEPDKYDFIKLASRVEEFTLRFLDPLKYERLERQCFFNNPETGFIVETAIRLKQKKSAPESLLTGYIFLNVDNKIFSINDCGPWIYKAFFFFISFFWLFVVVVFFLLIVFSLNLPHTGIHKKYRTYFMIPYFIFVRDTISYLALLALHLAICLEPSQLSFSGLEWTILCFLVGRLLTEIRQIKDILKQKRDITGERRERVDTHFIYKASGVELIESYIRDRWNVFDLFIIIVFMCAILPLRIVTRLESDLITNNRALVIAGYLYGFNTMLLTFRAFGSILEKYQGVGTIQIAFFHIVRNAVVVVLHFLAITLAFASTITKVYVAEKSLVKQDTIGTQPWRKIVTHLAWSLLDLSEGLAPLKSADSFSETIALLLYAGYLVLALILLINMLIALLSNTYQRVQDNSRNEWVFQKAITVQTYRNYSPIPVPLNIVSVLGFWIYSYCKRKAGEGAQSFRPREPQVSVKYLLDRYRLKYGDSFPPTNILEQVLDDVENTECMVNQVLYKSFTKHKRTAFSLPLQAWEAHEAILVDGYLITRQPYVSNVNRCGVRYRKPFSCRFPHFEVMILESGETRWLGMEVVFGDYGTELMPGWRKGTVGYHTGDRKIYDTQERNNGRKTIGSTAARRGEVIRCTVMFE</sequence>
<comment type="subcellular location">
    <subcellularLocation>
        <location evidence="1">Membrane</location>
        <topology evidence="1">Multi-pass membrane protein</topology>
    </subcellularLocation>
</comment>
<keyword evidence="7" id="KW-0407">Ion channel</keyword>
<evidence type="ECO:0000256" key="7">
    <source>
        <dbReference type="ARBA" id="ARBA00023303"/>
    </source>
</evidence>
<comment type="caution">
    <text evidence="10">The sequence shown here is derived from an EMBL/GenBank/DDBJ whole genome shotgun (WGS) entry which is preliminary data.</text>
</comment>
<evidence type="ECO:0000256" key="2">
    <source>
        <dbReference type="ARBA" id="ARBA00022448"/>
    </source>
</evidence>
<dbReference type="EMBL" id="CALNXI010000919">
    <property type="protein sequence ID" value="CAH3146851.1"/>
    <property type="molecule type" value="Genomic_DNA"/>
</dbReference>
<feature type="transmembrane region" description="Helical" evidence="8">
    <location>
        <begin position="272"/>
        <end position="292"/>
    </location>
</feature>